<dbReference type="Proteomes" id="UP001165960">
    <property type="component" value="Unassembled WGS sequence"/>
</dbReference>
<accession>A0ACC2TXF1</accession>
<dbReference type="EMBL" id="QTSX02001941">
    <property type="protein sequence ID" value="KAJ9079126.1"/>
    <property type="molecule type" value="Genomic_DNA"/>
</dbReference>
<evidence type="ECO:0000313" key="1">
    <source>
        <dbReference type="EMBL" id="KAJ9079126.1"/>
    </source>
</evidence>
<comment type="caution">
    <text evidence="1">The sequence shown here is derived from an EMBL/GenBank/DDBJ whole genome shotgun (WGS) entry which is preliminary data.</text>
</comment>
<protein>
    <submittedName>
        <fullName evidence="1">Uncharacterized protein</fullName>
    </submittedName>
</protein>
<evidence type="ECO:0000313" key="2">
    <source>
        <dbReference type="Proteomes" id="UP001165960"/>
    </source>
</evidence>
<sequence>MRAAKPKPRTGFKPPHSAAKQKQGQPRKPAGGFDPPSIHPKSDLLQNATSRSEKFQNPAAADAAPHTVVPPTPNQSNCTDVLVSYLAAIEAAVDATNKLVDNSTSVKLQDSEILAVNNQVKFQTKDANQLFTSHQQNSPAQAKSPKFQSTLPKPLPTTSQMPVPKSWDSKSPQGLISSIFQGRPDEWYKTHFPPLKSSADNVK</sequence>
<keyword evidence="2" id="KW-1185">Reference proteome</keyword>
<proteinExistence type="predicted"/>
<organism evidence="1 2">
    <name type="scientific">Entomophthora muscae</name>
    <dbReference type="NCBI Taxonomy" id="34485"/>
    <lineage>
        <taxon>Eukaryota</taxon>
        <taxon>Fungi</taxon>
        <taxon>Fungi incertae sedis</taxon>
        <taxon>Zoopagomycota</taxon>
        <taxon>Entomophthoromycotina</taxon>
        <taxon>Entomophthoromycetes</taxon>
        <taxon>Entomophthorales</taxon>
        <taxon>Entomophthoraceae</taxon>
        <taxon>Entomophthora</taxon>
    </lineage>
</organism>
<gene>
    <name evidence="1" type="ORF">DSO57_1038708</name>
</gene>
<name>A0ACC2TXF1_9FUNG</name>
<reference evidence="1" key="1">
    <citation type="submission" date="2022-04" db="EMBL/GenBank/DDBJ databases">
        <title>Genome of the entomopathogenic fungus Entomophthora muscae.</title>
        <authorList>
            <person name="Elya C."/>
            <person name="Lovett B.R."/>
            <person name="Lee E."/>
            <person name="Macias A.M."/>
            <person name="Hajek A.E."/>
            <person name="De Bivort B.L."/>
            <person name="Kasson M.T."/>
            <person name="De Fine Licht H.H."/>
            <person name="Stajich J.E."/>
        </authorList>
    </citation>
    <scope>NUCLEOTIDE SEQUENCE</scope>
    <source>
        <strain evidence="1">Berkeley</strain>
    </source>
</reference>